<dbReference type="AlphaFoldDB" id="A0AAV0LF00"/>
<dbReference type="EMBL" id="CAMGYJ010000006">
    <property type="protein sequence ID" value="CAI0432497.1"/>
    <property type="molecule type" value="Genomic_DNA"/>
</dbReference>
<keyword evidence="1" id="KW-0472">Membrane</keyword>
<sequence>MGLGFTVGVIGVLILGHAAYSTIQCKPIILLRSFNCPKAAMQVVLELLVGLLFCMWAALTVPGKFLSVHPHSDENRYVSLCVRLRYSQIYCVVDFTGNTYVTLVRLTVSCLLCI</sequence>
<proteinExistence type="predicted"/>
<name>A0AAV0LF00_9ROSI</name>
<keyword evidence="1" id="KW-0812">Transmembrane</keyword>
<accession>A0AAV0LF00</accession>
<feature type="transmembrane region" description="Helical" evidence="1">
    <location>
        <begin position="40"/>
        <end position="59"/>
    </location>
</feature>
<keyword evidence="3" id="KW-1185">Reference proteome</keyword>
<organism evidence="2 3">
    <name type="scientific">Linum tenue</name>
    <dbReference type="NCBI Taxonomy" id="586396"/>
    <lineage>
        <taxon>Eukaryota</taxon>
        <taxon>Viridiplantae</taxon>
        <taxon>Streptophyta</taxon>
        <taxon>Embryophyta</taxon>
        <taxon>Tracheophyta</taxon>
        <taxon>Spermatophyta</taxon>
        <taxon>Magnoliopsida</taxon>
        <taxon>eudicotyledons</taxon>
        <taxon>Gunneridae</taxon>
        <taxon>Pentapetalae</taxon>
        <taxon>rosids</taxon>
        <taxon>fabids</taxon>
        <taxon>Malpighiales</taxon>
        <taxon>Linaceae</taxon>
        <taxon>Linum</taxon>
    </lineage>
</organism>
<protein>
    <recommendedName>
        <fullName evidence="4">Membrane magnesium transporter</fullName>
    </recommendedName>
</protein>
<evidence type="ECO:0000256" key="1">
    <source>
        <dbReference type="SAM" id="Phobius"/>
    </source>
</evidence>
<comment type="caution">
    <text evidence="2">The sequence shown here is derived from an EMBL/GenBank/DDBJ whole genome shotgun (WGS) entry which is preliminary data.</text>
</comment>
<dbReference type="Proteomes" id="UP001154282">
    <property type="component" value="Unassembled WGS sequence"/>
</dbReference>
<evidence type="ECO:0000313" key="2">
    <source>
        <dbReference type="EMBL" id="CAI0432497.1"/>
    </source>
</evidence>
<evidence type="ECO:0000313" key="3">
    <source>
        <dbReference type="Proteomes" id="UP001154282"/>
    </source>
</evidence>
<gene>
    <name evidence="2" type="ORF">LITE_LOCUS23473</name>
</gene>
<reference evidence="2" key="1">
    <citation type="submission" date="2022-08" db="EMBL/GenBank/DDBJ databases">
        <authorList>
            <person name="Gutierrez-Valencia J."/>
        </authorList>
    </citation>
    <scope>NUCLEOTIDE SEQUENCE</scope>
</reference>
<keyword evidence="1" id="KW-1133">Transmembrane helix</keyword>
<evidence type="ECO:0008006" key="4">
    <source>
        <dbReference type="Google" id="ProtNLM"/>
    </source>
</evidence>